<keyword evidence="5" id="KW-0964">Secreted</keyword>
<evidence type="ECO:0000259" key="8">
    <source>
        <dbReference type="Pfam" id="PF22638"/>
    </source>
</evidence>
<dbReference type="PANTHER" id="PTHR30033">
    <property type="entry name" value="FLAGELLAR HOOK-ASSOCIATED PROTEIN 1"/>
    <property type="match status" value="1"/>
</dbReference>
<evidence type="ECO:0000259" key="7">
    <source>
        <dbReference type="Pfam" id="PF06429"/>
    </source>
</evidence>
<dbReference type="Pfam" id="PF06429">
    <property type="entry name" value="Flg_bbr_C"/>
    <property type="match status" value="1"/>
</dbReference>
<dbReference type="Pfam" id="PF22638">
    <property type="entry name" value="FlgK_D1"/>
    <property type="match status" value="1"/>
</dbReference>
<dbReference type="NCBIfam" id="TIGR02492">
    <property type="entry name" value="flgK_ends"/>
    <property type="match status" value="1"/>
</dbReference>
<keyword evidence="9" id="KW-0966">Cell projection</keyword>
<accession>A0A1Q9AIP8</accession>
<dbReference type="OrthoDB" id="7181295at2"/>
<keyword evidence="6" id="KW-0975">Bacterial flagellum</keyword>
<reference evidence="10" key="2">
    <citation type="submission" date="2016-12" db="EMBL/GenBank/DDBJ databases">
        <authorList>
            <person name="Zhang X."/>
            <person name="Zhao J."/>
        </authorList>
    </citation>
    <scope>NUCLEOTIDE SEQUENCE</scope>
    <source>
        <strain evidence="10">RD15</strain>
    </source>
</reference>
<dbReference type="Proteomes" id="UP000192652">
    <property type="component" value="Unassembled WGS sequence"/>
</dbReference>
<comment type="similarity">
    <text evidence="3">Belongs to the flagella basal body rod proteins family.</text>
</comment>
<evidence type="ECO:0000256" key="6">
    <source>
        <dbReference type="ARBA" id="ARBA00023143"/>
    </source>
</evidence>
<dbReference type="Proteomes" id="UP000186143">
    <property type="component" value="Unassembled WGS sequence"/>
</dbReference>
<dbReference type="GO" id="GO:0005576">
    <property type="term" value="C:extracellular region"/>
    <property type="evidence" value="ECO:0007669"/>
    <property type="project" value="UniProtKB-SubCell"/>
</dbReference>
<dbReference type="GO" id="GO:0009424">
    <property type="term" value="C:bacterial-type flagellum hook"/>
    <property type="evidence" value="ECO:0007669"/>
    <property type="project" value="InterPro"/>
</dbReference>
<sequence>MSLSSAISTAQQIFSNTAQQTSVLSKNIANANNSDYARRMATLSTSAHGAEVVTIQRAQNDALLKQKIISNAQSTGQDTLMTGLDEIRIALGGNDYTSAPSSYLSKFRDSLQTLASTPSSRTTAASTVAAAGDLAKSLNTAADKLQDMRRVADADIADSVAKLNSLLSDFEIANHSVQGALSAGADAGDALDQRDKLLSQMSEIIGISTVTRKDNDMVIYTSDGTVLFENKPRQVTFQQTNGFDAGTTGAAIYVDGIAVKGGQGANTTAQGKLPALLQLRDDVLPTFQTQLDEVARGLVEVFKEGSGQGLFKANSVVFGSVSNSSVATAIKGYANTISVNPAAVANPLLVRDGGFNGVVSNTTGSSGYTTLIDSFVTALGAKMAFDPAAGLTANTSLLSFSTESVGWLEQMRSTASSANDNKSALLTRTQESLSNLTGVNMNEELSLMLDLEQSYKASAKLLTTVDAMMTSLLDAVR</sequence>
<evidence type="ECO:0000256" key="4">
    <source>
        <dbReference type="ARBA" id="ARBA00016244"/>
    </source>
</evidence>
<keyword evidence="9" id="KW-0969">Cilium</keyword>
<dbReference type="InterPro" id="IPR053927">
    <property type="entry name" value="FlgK_helical"/>
</dbReference>
<evidence type="ECO:0000313" key="11">
    <source>
        <dbReference type="Proteomes" id="UP000186143"/>
    </source>
</evidence>
<feature type="domain" description="Flagellar hook-associated protein FlgK helical" evidence="8">
    <location>
        <begin position="101"/>
        <end position="310"/>
    </location>
</feature>
<feature type="domain" description="Flagellar basal-body/hook protein C-terminal" evidence="7">
    <location>
        <begin position="438"/>
        <end position="474"/>
    </location>
</feature>
<dbReference type="STRING" id="1672749.BJF92_17005"/>
<dbReference type="AlphaFoldDB" id="A0A1Q9AIP8"/>
<keyword evidence="9" id="KW-0282">Flagellum</keyword>
<evidence type="ECO:0000256" key="1">
    <source>
        <dbReference type="ARBA" id="ARBA00004365"/>
    </source>
</evidence>
<evidence type="ECO:0000256" key="5">
    <source>
        <dbReference type="ARBA" id="ARBA00022525"/>
    </source>
</evidence>
<evidence type="ECO:0000313" key="12">
    <source>
        <dbReference type="Proteomes" id="UP000192652"/>
    </source>
</evidence>
<name>A0A1Q9AIP8_9HYPH</name>
<evidence type="ECO:0000256" key="2">
    <source>
        <dbReference type="ARBA" id="ARBA00004613"/>
    </source>
</evidence>
<dbReference type="InterPro" id="IPR010930">
    <property type="entry name" value="Flg_bb/hook_C_dom"/>
</dbReference>
<dbReference type="GO" id="GO:0005198">
    <property type="term" value="F:structural molecule activity"/>
    <property type="evidence" value="ECO:0007669"/>
    <property type="project" value="InterPro"/>
</dbReference>
<dbReference type="SUPFAM" id="SSF64518">
    <property type="entry name" value="Phase 1 flagellin"/>
    <property type="match status" value="1"/>
</dbReference>
<comment type="caution">
    <text evidence="9">The sequence shown here is derived from an EMBL/GenBank/DDBJ whole genome shotgun (WGS) entry which is preliminary data.</text>
</comment>
<evidence type="ECO:0000313" key="10">
    <source>
        <dbReference type="EMBL" id="OQP84356.1"/>
    </source>
</evidence>
<gene>
    <name evidence="9" type="ORF">BJF92_17005</name>
    <name evidence="10" type="ORF">BTR14_19500</name>
</gene>
<dbReference type="PANTHER" id="PTHR30033:SF1">
    <property type="entry name" value="FLAGELLAR HOOK-ASSOCIATED PROTEIN 1"/>
    <property type="match status" value="1"/>
</dbReference>
<evidence type="ECO:0000256" key="3">
    <source>
        <dbReference type="ARBA" id="ARBA00009677"/>
    </source>
</evidence>
<evidence type="ECO:0000313" key="9">
    <source>
        <dbReference type="EMBL" id="OLP55094.1"/>
    </source>
</evidence>
<dbReference type="EMBL" id="MKIO01000030">
    <property type="protein sequence ID" value="OLP55094.1"/>
    <property type="molecule type" value="Genomic_DNA"/>
</dbReference>
<proteinExistence type="inferred from homology"/>
<dbReference type="InterPro" id="IPR002371">
    <property type="entry name" value="FlgK"/>
</dbReference>
<reference evidence="10 12" key="3">
    <citation type="journal article" date="2017" name="Antonie Van Leeuwenhoek">
        <title>Rhizobium rhizosphaerae sp. nov., a novel species isolated from rice rhizosphere.</title>
        <authorList>
            <person name="Zhao J.J."/>
            <person name="Zhang J."/>
            <person name="Zhang R.J."/>
            <person name="Zhang C.W."/>
            <person name="Yin H.Q."/>
            <person name="Zhang X.X."/>
        </authorList>
    </citation>
    <scope>NUCLEOTIDE SEQUENCE [LARGE SCALE GENOMIC DNA]</scope>
    <source>
        <strain evidence="10 12">RD15</strain>
    </source>
</reference>
<protein>
    <recommendedName>
        <fullName evidence="4">Flagellar hook-associated protein 1</fullName>
    </recommendedName>
</protein>
<dbReference type="EMBL" id="MSPX01000021">
    <property type="protein sequence ID" value="OQP84356.1"/>
    <property type="molecule type" value="Genomic_DNA"/>
</dbReference>
<reference evidence="9 11" key="1">
    <citation type="submission" date="2016-09" db="EMBL/GenBank/DDBJ databases">
        <title>Rhizobium sp. nov., a novel species isolated from the rice rhizosphere.</title>
        <authorList>
            <person name="Zhao J."/>
            <person name="Zhang X."/>
        </authorList>
    </citation>
    <scope>NUCLEOTIDE SEQUENCE [LARGE SCALE GENOMIC DNA]</scope>
    <source>
        <strain evidence="9 11">MH17</strain>
    </source>
</reference>
<keyword evidence="12" id="KW-1185">Reference proteome</keyword>
<organism evidence="9 11">
    <name type="scientific">Xaviernesmea rhizosphaerae</name>
    <dbReference type="NCBI Taxonomy" id="1672749"/>
    <lineage>
        <taxon>Bacteria</taxon>
        <taxon>Pseudomonadati</taxon>
        <taxon>Pseudomonadota</taxon>
        <taxon>Alphaproteobacteria</taxon>
        <taxon>Hyphomicrobiales</taxon>
        <taxon>Rhizobiaceae</taxon>
        <taxon>Rhizobium/Agrobacterium group</taxon>
        <taxon>Xaviernesmea</taxon>
    </lineage>
</organism>
<dbReference type="GO" id="GO:0044780">
    <property type="term" value="P:bacterial-type flagellum assembly"/>
    <property type="evidence" value="ECO:0007669"/>
    <property type="project" value="InterPro"/>
</dbReference>
<dbReference type="RefSeq" id="WP_075635132.1">
    <property type="nucleotide sequence ID" value="NZ_MKIO01000030.1"/>
</dbReference>
<comment type="subcellular location">
    <subcellularLocation>
        <location evidence="1">Bacterial flagellum</location>
    </subcellularLocation>
    <subcellularLocation>
        <location evidence="2">Secreted</location>
    </subcellularLocation>
</comment>